<dbReference type="EMBL" id="QLST01000008">
    <property type="protein sequence ID" value="RBA28346.1"/>
    <property type="molecule type" value="Genomic_DNA"/>
</dbReference>
<dbReference type="Pfam" id="PF00581">
    <property type="entry name" value="Rhodanese"/>
    <property type="match status" value="1"/>
</dbReference>
<reference evidence="2 3" key="1">
    <citation type="submission" date="2018-06" db="EMBL/GenBank/DDBJ databases">
        <title>Flavobacterium tibetense sp. nov., isolated from a wetland YonghuCo on Tibetan Plateau.</title>
        <authorList>
            <person name="Xing P."/>
            <person name="Phurbu D."/>
            <person name="Lu H."/>
        </authorList>
    </citation>
    <scope>NUCLEOTIDE SEQUENCE [LARGE SCALE GENOMIC DNA]</scope>
    <source>
        <strain evidence="2 3">YH5</strain>
    </source>
</reference>
<name>A0A365P1G3_9FLAO</name>
<accession>A0A365P1G3</accession>
<gene>
    <name evidence="2" type="ORF">DPN68_07915</name>
</gene>
<feature type="domain" description="Rhodanese" evidence="1">
    <location>
        <begin position="19"/>
        <end position="109"/>
    </location>
</feature>
<dbReference type="InterPro" id="IPR036873">
    <property type="entry name" value="Rhodanese-like_dom_sf"/>
</dbReference>
<dbReference type="SUPFAM" id="SSF52821">
    <property type="entry name" value="Rhodanese/Cell cycle control phosphatase"/>
    <property type="match status" value="1"/>
</dbReference>
<dbReference type="PROSITE" id="PS50206">
    <property type="entry name" value="RHODANESE_3"/>
    <property type="match status" value="1"/>
</dbReference>
<dbReference type="PANTHER" id="PTHR43031">
    <property type="entry name" value="FAD-DEPENDENT OXIDOREDUCTASE"/>
    <property type="match status" value="1"/>
</dbReference>
<keyword evidence="3" id="KW-1185">Reference proteome</keyword>
<dbReference type="PANTHER" id="PTHR43031:SF1">
    <property type="entry name" value="PYRIDINE NUCLEOTIDE-DISULPHIDE OXIDOREDUCTASE"/>
    <property type="match status" value="1"/>
</dbReference>
<dbReference type="AlphaFoldDB" id="A0A365P1G3"/>
<proteinExistence type="predicted"/>
<evidence type="ECO:0000313" key="2">
    <source>
        <dbReference type="EMBL" id="RBA28346.1"/>
    </source>
</evidence>
<dbReference type="InterPro" id="IPR050229">
    <property type="entry name" value="GlpE_sulfurtransferase"/>
</dbReference>
<dbReference type="Gene3D" id="3.40.250.10">
    <property type="entry name" value="Rhodanese-like domain"/>
    <property type="match status" value="1"/>
</dbReference>
<evidence type="ECO:0000313" key="3">
    <source>
        <dbReference type="Proteomes" id="UP000253319"/>
    </source>
</evidence>
<dbReference type="OrthoDB" id="9808735at2"/>
<comment type="caution">
    <text evidence="2">The sequence shown here is derived from an EMBL/GenBank/DDBJ whole genome shotgun (WGS) entry which is preliminary data.</text>
</comment>
<dbReference type="SMART" id="SM00450">
    <property type="entry name" value="RHOD"/>
    <property type="match status" value="1"/>
</dbReference>
<protein>
    <submittedName>
        <fullName evidence="2">Rhodanese-like domain-containing protein</fullName>
    </submittedName>
</protein>
<dbReference type="Proteomes" id="UP000253319">
    <property type="component" value="Unassembled WGS sequence"/>
</dbReference>
<dbReference type="RefSeq" id="WP_113989111.1">
    <property type="nucleotide sequence ID" value="NZ_QLST01000008.1"/>
</dbReference>
<dbReference type="CDD" id="cd00158">
    <property type="entry name" value="RHOD"/>
    <property type="match status" value="1"/>
</dbReference>
<evidence type="ECO:0000259" key="1">
    <source>
        <dbReference type="PROSITE" id="PS50206"/>
    </source>
</evidence>
<sequence>MEAQNLVKEICPTTTQAYIANGALLVDVRELDEVAEVAFDVPNIISIPLSEFENRFNEIPKDKEVVIVCKSGVRSLRAAGFLINHGYENVVNMKFGIQRWLEKGFPVKGEIKKTENNLGCCSSSSCC</sequence>
<dbReference type="InterPro" id="IPR001763">
    <property type="entry name" value="Rhodanese-like_dom"/>
</dbReference>
<organism evidence="2 3">
    <name type="scientific">Flavobacterium tibetense</name>
    <dbReference type="NCBI Taxonomy" id="2233533"/>
    <lineage>
        <taxon>Bacteria</taxon>
        <taxon>Pseudomonadati</taxon>
        <taxon>Bacteroidota</taxon>
        <taxon>Flavobacteriia</taxon>
        <taxon>Flavobacteriales</taxon>
        <taxon>Flavobacteriaceae</taxon>
        <taxon>Flavobacterium</taxon>
    </lineage>
</organism>